<dbReference type="RefSeq" id="WP_323251194.1">
    <property type="nucleotide sequence ID" value="NZ_JAYFUL010000032.1"/>
</dbReference>
<feature type="domain" description="Beta-lactamase-related" evidence="1">
    <location>
        <begin position="27"/>
        <end position="172"/>
    </location>
</feature>
<evidence type="ECO:0000313" key="3">
    <source>
        <dbReference type="Proteomes" id="UP001304671"/>
    </source>
</evidence>
<dbReference type="PANTHER" id="PTHR46825:SF9">
    <property type="entry name" value="BETA-LACTAMASE-RELATED DOMAIN-CONTAINING PROTEIN"/>
    <property type="match status" value="1"/>
</dbReference>
<dbReference type="Gene3D" id="3.40.710.10">
    <property type="entry name" value="DD-peptidase/beta-lactamase superfamily"/>
    <property type="match status" value="1"/>
</dbReference>
<dbReference type="SUPFAM" id="SSF56601">
    <property type="entry name" value="beta-lactamase/transpeptidase-like"/>
    <property type="match status" value="1"/>
</dbReference>
<dbReference type="GO" id="GO:0016787">
    <property type="term" value="F:hydrolase activity"/>
    <property type="evidence" value="ECO:0007669"/>
    <property type="project" value="UniProtKB-KW"/>
</dbReference>
<gene>
    <name evidence="2" type="ORF">VB264_17050</name>
</gene>
<sequence>MKKYYLLFVISTISLLGYGQEKIKIIDSYIKEIIKINKIPGLALGIVKNDKIVYEKYYGLENLEDNKKVDKNSKFRVYSTTKLISNVSVFQLIEKGKLSLEDNVSKYLENLPLEWQNVKIENLLSHSSGIPDFVRYEDVSGNIKNEQMINRLSKEKMEFETGNEFRYNQTNY</sequence>
<protein>
    <submittedName>
        <fullName evidence="2">Serine hydrolase domain-containing protein</fullName>
        <ecNumber evidence="2">3.1.1.103</ecNumber>
    </submittedName>
</protein>
<dbReference type="EMBL" id="JAYFUL010000032">
    <property type="protein sequence ID" value="MEA5259510.1"/>
    <property type="molecule type" value="Genomic_DNA"/>
</dbReference>
<dbReference type="Pfam" id="PF00144">
    <property type="entry name" value="Beta-lactamase"/>
    <property type="match status" value="1"/>
</dbReference>
<dbReference type="InterPro" id="IPR001466">
    <property type="entry name" value="Beta-lactam-related"/>
</dbReference>
<evidence type="ECO:0000313" key="2">
    <source>
        <dbReference type="EMBL" id="MEA5259510.1"/>
    </source>
</evidence>
<keyword evidence="2" id="KW-0378">Hydrolase</keyword>
<dbReference type="InterPro" id="IPR050491">
    <property type="entry name" value="AmpC-like"/>
</dbReference>
<dbReference type="InterPro" id="IPR012338">
    <property type="entry name" value="Beta-lactam/transpept-like"/>
</dbReference>
<evidence type="ECO:0000259" key="1">
    <source>
        <dbReference type="Pfam" id="PF00144"/>
    </source>
</evidence>
<keyword evidence="3" id="KW-1185">Reference proteome</keyword>
<dbReference type="Proteomes" id="UP001304671">
    <property type="component" value="Unassembled WGS sequence"/>
</dbReference>
<dbReference type="PANTHER" id="PTHR46825">
    <property type="entry name" value="D-ALANYL-D-ALANINE-CARBOXYPEPTIDASE/ENDOPEPTIDASE AMPH"/>
    <property type="match status" value="1"/>
</dbReference>
<proteinExistence type="predicted"/>
<comment type="caution">
    <text evidence="2">The sequence shown here is derived from an EMBL/GenBank/DDBJ whole genome shotgun (WGS) entry which is preliminary data.</text>
</comment>
<accession>A0ABU5QRX8</accession>
<organism evidence="2 3">
    <name type="scientific">Arcicella aquatica</name>
    <dbReference type="NCBI Taxonomy" id="217141"/>
    <lineage>
        <taxon>Bacteria</taxon>
        <taxon>Pseudomonadati</taxon>
        <taxon>Bacteroidota</taxon>
        <taxon>Cytophagia</taxon>
        <taxon>Cytophagales</taxon>
        <taxon>Flectobacillaceae</taxon>
        <taxon>Arcicella</taxon>
    </lineage>
</organism>
<dbReference type="EC" id="3.1.1.103" evidence="2"/>
<name>A0ABU5QRX8_9BACT</name>
<reference evidence="2 3" key="1">
    <citation type="submission" date="2023-12" db="EMBL/GenBank/DDBJ databases">
        <title>Novel species of the genus Arcicella isolated from rivers.</title>
        <authorList>
            <person name="Lu H."/>
        </authorList>
    </citation>
    <scope>NUCLEOTIDE SEQUENCE [LARGE SCALE GENOMIC DNA]</scope>
    <source>
        <strain evidence="2 3">LMG 21963</strain>
    </source>
</reference>